<gene>
    <name evidence="1" type="ORF">GWI33_015709</name>
</gene>
<evidence type="ECO:0000313" key="2">
    <source>
        <dbReference type="Proteomes" id="UP000625711"/>
    </source>
</evidence>
<dbReference type="OrthoDB" id="10032414at2759"/>
<protein>
    <submittedName>
        <fullName evidence="1">Uncharacterized protein</fullName>
    </submittedName>
</protein>
<keyword evidence="2" id="KW-1185">Reference proteome</keyword>
<dbReference type="EMBL" id="JAACXV010013968">
    <property type="protein sequence ID" value="KAF7271409.1"/>
    <property type="molecule type" value="Genomic_DNA"/>
</dbReference>
<dbReference type="Gene3D" id="1.10.10.1450">
    <property type="match status" value="1"/>
</dbReference>
<name>A0A834MB58_RHYFE</name>
<proteinExistence type="predicted"/>
<evidence type="ECO:0000313" key="1">
    <source>
        <dbReference type="EMBL" id="KAF7271409.1"/>
    </source>
</evidence>
<accession>A0A834MB58</accession>
<organism evidence="1 2">
    <name type="scientific">Rhynchophorus ferrugineus</name>
    <name type="common">Red palm weevil</name>
    <name type="synonym">Curculio ferrugineus</name>
    <dbReference type="NCBI Taxonomy" id="354439"/>
    <lineage>
        <taxon>Eukaryota</taxon>
        <taxon>Metazoa</taxon>
        <taxon>Ecdysozoa</taxon>
        <taxon>Arthropoda</taxon>
        <taxon>Hexapoda</taxon>
        <taxon>Insecta</taxon>
        <taxon>Pterygota</taxon>
        <taxon>Neoptera</taxon>
        <taxon>Endopterygota</taxon>
        <taxon>Coleoptera</taxon>
        <taxon>Polyphaga</taxon>
        <taxon>Cucujiformia</taxon>
        <taxon>Curculionidae</taxon>
        <taxon>Dryophthorinae</taxon>
        <taxon>Rhynchophorus</taxon>
    </lineage>
</organism>
<dbReference type="AlphaFoldDB" id="A0A834MB58"/>
<dbReference type="Proteomes" id="UP000625711">
    <property type="component" value="Unassembled WGS sequence"/>
</dbReference>
<sequence>MDQKRFRVLILHCFLMGENTVTAKQRLQKCSKDSTPSESTIKLTGEEVFEQVAFGGVLQLGKVARRVSAQKFVGLDVGS</sequence>
<comment type="caution">
    <text evidence="1">The sequence shown here is derived from an EMBL/GenBank/DDBJ whole genome shotgun (WGS) entry which is preliminary data.</text>
</comment>
<reference evidence="1" key="1">
    <citation type="submission" date="2020-08" db="EMBL/GenBank/DDBJ databases">
        <title>Genome sequencing and assembly of the red palm weevil Rhynchophorus ferrugineus.</title>
        <authorList>
            <person name="Dias G.B."/>
            <person name="Bergman C.M."/>
            <person name="Manee M."/>
        </authorList>
    </citation>
    <scope>NUCLEOTIDE SEQUENCE</scope>
    <source>
        <strain evidence="1">AA-2017</strain>
        <tissue evidence="1">Whole larva</tissue>
    </source>
</reference>